<accession>A0A3M0BV93</accession>
<reference evidence="1 2" key="1">
    <citation type="submission" date="2018-10" db="EMBL/GenBank/DDBJ databases">
        <title>Genomic Encyclopedia of Archaeal and Bacterial Type Strains, Phase II (KMG-II): from individual species to whole genera.</title>
        <authorList>
            <person name="Goeker M."/>
        </authorList>
    </citation>
    <scope>NUCLEOTIDE SEQUENCE [LARGE SCALE GENOMIC DNA]</scope>
    <source>
        <strain evidence="1 2">DSM 25217</strain>
    </source>
</reference>
<organism evidence="1 2">
    <name type="scientific">Eilatimonas milleporae</name>
    <dbReference type="NCBI Taxonomy" id="911205"/>
    <lineage>
        <taxon>Bacteria</taxon>
        <taxon>Pseudomonadati</taxon>
        <taxon>Pseudomonadota</taxon>
        <taxon>Alphaproteobacteria</taxon>
        <taxon>Kordiimonadales</taxon>
        <taxon>Kordiimonadaceae</taxon>
        <taxon>Eilatimonas</taxon>
    </lineage>
</organism>
<dbReference type="Gene3D" id="1.10.10.1190">
    <property type="entry name" value="Antirestriction protein ArdA, domain 3"/>
    <property type="match status" value="1"/>
</dbReference>
<dbReference type="InterPro" id="IPR009899">
    <property type="entry name" value="ArdA"/>
</dbReference>
<dbReference type="Proteomes" id="UP000271227">
    <property type="component" value="Unassembled WGS sequence"/>
</dbReference>
<sequence>MTTFYAQPYSLCASGFYFECADTYEAKIGKVRDDYGQPVEEFEIQFIDGETIDAQLFKALCVHQSNVNTFIEKLEEWDDKEKAMLIIAIGECSYDFDIERDDPQNFDVDLYEIDSLKDLAYQFVDDGLFGDIPERFAHYLDYDAIARDLGMDYAEISIDGINYVYRCG</sequence>
<dbReference type="OrthoDB" id="944647at2"/>
<gene>
    <name evidence="1" type="ORF">BXY39_3681</name>
</gene>
<comment type="caution">
    <text evidence="1">The sequence shown here is derived from an EMBL/GenBank/DDBJ whole genome shotgun (WGS) entry which is preliminary data.</text>
</comment>
<dbReference type="RefSeq" id="WP_121940316.1">
    <property type="nucleotide sequence ID" value="NZ_REFR01000016.1"/>
</dbReference>
<evidence type="ECO:0000313" key="2">
    <source>
        <dbReference type="Proteomes" id="UP000271227"/>
    </source>
</evidence>
<keyword evidence="2" id="KW-1185">Reference proteome</keyword>
<proteinExistence type="predicted"/>
<name>A0A3M0BV93_9PROT</name>
<dbReference type="Pfam" id="PF07275">
    <property type="entry name" value="ArdA"/>
    <property type="match status" value="1"/>
</dbReference>
<dbReference type="AlphaFoldDB" id="A0A3M0BV93"/>
<dbReference type="InParanoid" id="A0A3M0BV93"/>
<evidence type="ECO:0000313" key="1">
    <source>
        <dbReference type="EMBL" id="RMB01494.1"/>
    </source>
</evidence>
<dbReference type="InterPro" id="IPR041893">
    <property type="entry name" value="ArdA_dom3"/>
</dbReference>
<dbReference type="EMBL" id="REFR01000016">
    <property type="protein sequence ID" value="RMB01494.1"/>
    <property type="molecule type" value="Genomic_DNA"/>
</dbReference>
<protein>
    <submittedName>
        <fullName evidence="1">Antirestriction protein ArdA</fullName>
    </submittedName>
</protein>